<protein>
    <submittedName>
        <fullName evidence="3">Glycosyl transferase</fullName>
    </submittedName>
</protein>
<name>A0A0P0YS60_9ENTR</name>
<feature type="domain" description="Glycosyl transferase family 1" evidence="1">
    <location>
        <begin position="183"/>
        <end position="339"/>
    </location>
</feature>
<dbReference type="SUPFAM" id="SSF53756">
    <property type="entry name" value="UDP-Glycosyltransferase/glycogen phosphorylase"/>
    <property type="match status" value="1"/>
</dbReference>
<dbReference type="GO" id="GO:0016757">
    <property type="term" value="F:glycosyltransferase activity"/>
    <property type="evidence" value="ECO:0007669"/>
    <property type="project" value="InterPro"/>
</dbReference>
<reference evidence="3" key="2">
    <citation type="journal article" date="2015" name="Sci. Rep.">
        <title>Genetic analysis of capsular polysaccharide synthesis gene clusters in 79 capsular types of Klebsiella spp.</title>
        <authorList>
            <person name="Pan Y.J."/>
            <person name="Lin T.L."/>
            <person name="Chen C.T."/>
            <person name="Chen Y.Y."/>
            <person name="Hsieh P.F."/>
            <person name="Hsu C.R."/>
            <person name="Wu M.C."/>
            <person name="Wang J.T."/>
        </authorList>
    </citation>
    <scope>NUCLEOTIDE SEQUENCE</scope>
    <source>
        <strain evidence="3">5281</strain>
    </source>
</reference>
<dbReference type="PANTHER" id="PTHR45947">
    <property type="entry name" value="SULFOQUINOVOSYL TRANSFERASE SQD2"/>
    <property type="match status" value="1"/>
</dbReference>
<evidence type="ECO:0000259" key="1">
    <source>
        <dbReference type="Pfam" id="PF00534"/>
    </source>
</evidence>
<evidence type="ECO:0000313" key="3">
    <source>
        <dbReference type="EMBL" id="BAT23862.1"/>
    </source>
</evidence>
<reference evidence="3" key="1">
    <citation type="submission" date="2014-04" db="EMBL/GenBank/DDBJ databases">
        <authorList>
            <person name="Harrison E."/>
        </authorList>
    </citation>
    <scope>NUCLEOTIDE SEQUENCE</scope>
    <source>
        <strain evidence="3">5281</strain>
    </source>
</reference>
<proteinExistence type="predicted"/>
<dbReference type="Pfam" id="PF13439">
    <property type="entry name" value="Glyco_transf_4"/>
    <property type="match status" value="1"/>
</dbReference>
<dbReference type="Pfam" id="PF00534">
    <property type="entry name" value="Glycos_transf_1"/>
    <property type="match status" value="1"/>
</dbReference>
<feature type="domain" description="Glycosyltransferase subfamily 4-like N-terminal" evidence="2">
    <location>
        <begin position="12"/>
        <end position="173"/>
    </location>
</feature>
<gene>
    <name evidence="3" type="primary">wcuF</name>
</gene>
<organism evidence="3">
    <name type="scientific">Klebsiella sp. 5281</name>
    <dbReference type="NCBI Taxonomy" id="1497820"/>
    <lineage>
        <taxon>Bacteria</taxon>
        <taxon>Pseudomonadati</taxon>
        <taxon>Pseudomonadota</taxon>
        <taxon>Gammaproteobacteria</taxon>
        <taxon>Enterobacterales</taxon>
        <taxon>Enterobacteriaceae</taxon>
        <taxon>Klebsiella/Raoultella group</taxon>
        <taxon>Klebsiella</taxon>
    </lineage>
</organism>
<accession>A0A0P0YS60</accession>
<dbReference type="Gene3D" id="3.40.50.2000">
    <property type="entry name" value="Glycogen Phosphorylase B"/>
    <property type="match status" value="2"/>
</dbReference>
<keyword evidence="3" id="KW-0808">Transferase</keyword>
<dbReference type="EMBL" id="AB924583">
    <property type="protein sequence ID" value="BAT23862.1"/>
    <property type="molecule type" value="Genomic_DNA"/>
</dbReference>
<sequence length="369" mass="42309">MKVLHVAEVIKGGVSSVMNELLLSQIKNDNIERVRCLIPDSQRDELSIGDSHIYTFKRNGRNLLSFICFVWMFIRTVIKEKPTIIHLHSTFAGLFGRAVLILLPFYKGRVIYCPHAFSFMMAKSKWKLNLFALVERFLSKFTDAIICVSNYEKEIAIVNGIPKEKLFTIYNGVSEVEYTDQLPKSDSFNILYVGRFDYQKGFDRLENIINGLNYSSSNIKFTIIGDYVSESIDKNRKNLDNANFTGWLSKNKIYSYYHNADLLIIPSRWEGLAMVPLEAFSCKLPVIASSCTSFPEIIKDRYNGFLVDMDNTEVVIQLLNEISADKNIDFLESLASNAYATYVEKFSSTKMNEDVFNLYRMSKLSADLN</sequence>
<dbReference type="PANTHER" id="PTHR45947:SF3">
    <property type="entry name" value="SULFOQUINOVOSYL TRANSFERASE SQD2"/>
    <property type="match status" value="1"/>
</dbReference>
<dbReference type="AlphaFoldDB" id="A0A0P0YS60"/>
<dbReference type="InterPro" id="IPR050194">
    <property type="entry name" value="Glycosyltransferase_grp1"/>
</dbReference>
<evidence type="ECO:0000259" key="2">
    <source>
        <dbReference type="Pfam" id="PF13439"/>
    </source>
</evidence>
<dbReference type="InterPro" id="IPR001296">
    <property type="entry name" value="Glyco_trans_1"/>
</dbReference>
<dbReference type="InterPro" id="IPR028098">
    <property type="entry name" value="Glyco_trans_4-like_N"/>
</dbReference>